<dbReference type="EC" id="5.1.3.11" evidence="4"/>
<dbReference type="EMBL" id="FRBD01000014">
    <property type="protein sequence ID" value="SHK85828.1"/>
    <property type="molecule type" value="Genomic_DNA"/>
</dbReference>
<comment type="similarity">
    <text evidence="4">Belongs to the cellobiose 2-epimerase family.</text>
</comment>
<dbReference type="RefSeq" id="WP_175549476.1">
    <property type="nucleotide sequence ID" value="NZ_FRBD01000014.1"/>
</dbReference>
<organism evidence="5 6">
    <name type="scientific">Xylanibacter ruminicola</name>
    <name type="common">Prevotella ruminicola</name>
    <dbReference type="NCBI Taxonomy" id="839"/>
    <lineage>
        <taxon>Bacteria</taxon>
        <taxon>Pseudomonadati</taxon>
        <taxon>Bacteroidota</taxon>
        <taxon>Bacteroidia</taxon>
        <taxon>Bacteroidales</taxon>
        <taxon>Prevotellaceae</taxon>
        <taxon>Xylanibacter</taxon>
    </lineage>
</organism>
<dbReference type="InterPro" id="IPR012341">
    <property type="entry name" value="6hp_glycosidase-like_sf"/>
</dbReference>
<dbReference type="InterPro" id="IPR028584">
    <property type="entry name" value="Cellobiose_2_epim"/>
</dbReference>
<protein>
    <recommendedName>
        <fullName evidence="4">Cellobiose 2-epimerase</fullName>
        <shortName evidence="4">CE</shortName>
        <ecNumber evidence="4">5.1.3.11</ecNumber>
    </recommendedName>
</protein>
<dbReference type="InterPro" id="IPR008928">
    <property type="entry name" value="6-hairpin_glycosidase_sf"/>
</dbReference>
<evidence type="ECO:0000313" key="5">
    <source>
        <dbReference type="EMBL" id="SHK85828.1"/>
    </source>
</evidence>
<dbReference type="Pfam" id="PF07221">
    <property type="entry name" value="GlcNAc_2-epim"/>
    <property type="match status" value="2"/>
</dbReference>
<evidence type="ECO:0000313" key="6">
    <source>
        <dbReference type="Proteomes" id="UP000184130"/>
    </source>
</evidence>
<dbReference type="AlphaFoldDB" id="A0A1M6VWS0"/>
<evidence type="ECO:0000256" key="1">
    <source>
        <dbReference type="ARBA" id="ARBA00001470"/>
    </source>
</evidence>
<evidence type="ECO:0000256" key="3">
    <source>
        <dbReference type="ARBA" id="ARBA00023235"/>
    </source>
</evidence>
<comment type="catalytic activity">
    <reaction evidence="1 4">
        <text>D-cellobiose = beta-D-glucosyl-(1-&gt;4)-D-mannopyranose</text>
        <dbReference type="Rhea" id="RHEA:23384"/>
        <dbReference type="ChEBI" id="CHEBI:17057"/>
        <dbReference type="ChEBI" id="CHEBI:47931"/>
        <dbReference type="EC" id="5.1.3.11"/>
    </reaction>
</comment>
<dbReference type="PANTHER" id="PTHR15108">
    <property type="entry name" value="N-ACYLGLUCOSAMINE-2-EPIMERASE"/>
    <property type="match status" value="1"/>
</dbReference>
<dbReference type="GO" id="GO:0047736">
    <property type="term" value="F:cellobiose epimerase activity"/>
    <property type="evidence" value="ECO:0007669"/>
    <property type="project" value="UniProtKB-UniRule"/>
</dbReference>
<proteinExistence type="inferred from homology"/>
<keyword evidence="3 4" id="KW-0413">Isomerase</keyword>
<dbReference type="HAMAP" id="MF_00929">
    <property type="entry name" value="Cellobiose_2_epim"/>
    <property type="match status" value="1"/>
</dbReference>
<dbReference type="Proteomes" id="UP000184130">
    <property type="component" value="Unassembled WGS sequence"/>
</dbReference>
<evidence type="ECO:0000256" key="4">
    <source>
        <dbReference type="HAMAP-Rule" id="MF_00929"/>
    </source>
</evidence>
<comment type="similarity">
    <text evidence="2">Belongs to the N-acylglucosamine 2-epimerase family.</text>
</comment>
<dbReference type="Gene3D" id="1.50.10.10">
    <property type="match status" value="1"/>
</dbReference>
<gene>
    <name evidence="5" type="ORF">SAMN05216463_11459</name>
</gene>
<accession>A0A1M6VWS0</accession>
<dbReference type="SUPFAM" id="SSF48208">
    <property type="entry name" value="Six-hairpin glycosidases"/>
    <property type="match status" value="1"/>
</dbReference>
<comment type="function">
    <text evidence="4">Catalyzes the reversible epimerization of cellobiose to 4-O-beta-D-glucopyranosyl-D-mannose (Glc-Man).</text>
</comment>
<reference evidence="5 6" key="1">
    <citation type="submission" date="2016-11" db="EMBL/GenBank/DDBJ databases">
        <authorList>
            <person name="Jaros S."/>
            <person name="Januszkiewicz K."/>
            <person name="Wedrychowicz H."/>
        </authorList>
    </citation>
    <scope>NUCLEOTIDE SEQUENCE [LARGE SCALE GENOMIC DNA]</scope>
    <source>
        <strain evidence="5 6">KHT3</strain>
    </source>
</reference>
<name>A0A1M6VWS0_XYLRU</name>
<dbReference type="InterPro" id="IPR010819">
    <property type="entry name" value="AGE/CE"/>
</dbReference>
<evidence type="ECO:0000256" key="2">
    <source>
        <dbReference type="ARBA" id="ARBA00008558"/>
    </source>
</evidence>
<dbReference type="GO" id="GO:0005975">
    <property type="term" value="P:carbohydrate metabolic process"/>
    <property type="evidence" value="ECO:0007669"/>
    <property type="project" value="InterPro"/>
</dbReference>
<sequence>MNEEHVDMMKLEMQDVLENNILPFWLEKMQDNENGGFYGRIDGSGVLHPDAEKGAILNARILWTFSAAYRVLEKEELLEAATRAKDYLVDHFIDPEYGGVYWSVDYQGNPLDTKKQFYAIGFAIYGLSEYARATGDREALEYALDLYDCIEEHAFDKAHNGYIEACTREWGEIADMRLSELDANYPKSQNTHLHIIEPYTNLLRCLKEMQAQASCDYVPAIGSVLPVGISVPIETIVSIESSLRNLIDIFTDFILNPNTNHLDLFFDMDWKRGAGNLESYGHDIECSWLLHEAALVLGDKKVLAKIEGVVQKVAKASEKGLRQDGSMIHEANLDTGHVDDDLHWWVQAENVVGWFNLWQHFGDEDAFEKAEKCWKYIKDQLIDWDNGEWYWSRHPDGTLNTTGDKAGFWKCPYHNSRMCLEIIERTAEN</sequence>